<gene>
    <name evidence="1" type="ORF">SAMN04489742_3482</name>
</gene>
<dbReference type="AlphaFoldDB" id="A0A1H1FJE8"/>
<name>A0A1H1FJE8_9MICC</name>
<accession>A0A1H1FJE8</accession>
<reference evidence="1 2" key="1">
    <citation type="submission" date="2016-10" db="EMBL/GenBank/DDBJ databases">
        <authorList>
            <person name="de Groot N.N."/>
        </authorList>
    </citation>
    <scope>NUCLEOTIDE SEQUENCE [LARGE SCALE GENOMIC DNA]</scope>
    <source>
        <strain evidence="1 2">DSM 20117</strain>
    </source>
</reference>
<evidence type="ECO:0000313" key="2">
    <source>
        <dbReference type="Proteomes" id="UP000181917"/>
    </source>
</evidence>
<protein>
    <submittedName>
        <fullName evidence="1">Uncharacterized protein</fullName>
    </submittedName>
</protein>
<proteinExistence type="predicted"/>
<dbReference type="Proteomes" id="UP000181917">
    <property type="component" value="Unassembled WGS sequence"/>
</dbReference>
<sequence length="125" mass="14313">MTMITRRDAALALDIPLEMARRHGIPSRLCEEDLAEIVANPPQWLLQSRANRTGKRPVWVELRCYVCGFSETARPKKWWPQFTYVICEFHDPQELPEPGVGMRRSEFDGVGSRFIGIVEDPVEGS</sequence>
<dbReference type="EMBL" id="FNKH01000002">
    <property type="protein sequence ID" value="SDR01000.1"/>
    <property type="molecule type" value="Genomic_DNA"/>
</dbReference>
<evidence type="ECO:0000313" key="1">
    <source>
        <dbReference type="EMBL" id="SDR01000.1"/>
    </source>
</evidence>
<keyword evidence="2" id="KW-1185">Reference proteome</keyword>
<organism evidence="1 2">
    <name type="scientific">Crystallibacter crystallopoietes</name>
    <dbReference type="NCBI Taxonomy" id="37928"/>
    <lineage>
        <taxon>Bacteria</taxon>
        <taxon>Bacillati</taxon>
        <taxon>Actinomycetota</taxon>
        <taxon>Actinomycetes</taxon>
        <taxon>Micrococcales</taxon>
        <taxon>Micrococcaceae</taxon>
        <taxon>Crystallibacter</taxon>
    </lineage>
</organism>